<comment type="caution">
    <text evidence="4">The sequence shown here is derived from an EMBL/GenBank/DDBJ whole genome shotgun (WGS) entry which is preliminary data.</text>
</comment>
<evidence type="ECO:0000313" key="5">
    <source>
        <dbReference type="Proteomes" id="UP000631114"/>
    </source>
</evidence>
<dbReference type="Proteomes" id="UP000631114">
    <property type="component" value="Unassembled WGS sequence"/>
</dbReference>
<name>A0A835I5W8_9MAGN</name>
<dbReference type="GO" id="GO:0017148">
    <property type="term" value="P:negative regulation of translation"/>
    <property type="evidence" value="ECO:0007669"/>
    <property type="project" value="InterPro"/>
</dbReference>
<dbReference type="OrthoDB" id="1933107at2759"/>
<sequence>MIPFFSVVGKHIRYLIHDLNDSNYDSLIHDFFQIADYGSKGSILLLQTFLDHLYFHGGDVQNKELKLDCLCTIFRYLLNRPNFSTVLCESLRDRNTTQEFIGALSKDLCLDVLEKIAVFIALSDSEDPGMKTAGKRLCIVQIEELCSSPSHFDSNEHIQKIIMYLSQTEGVAKLLDSFMQLLSLSQLKQKTPFMLAPLLSDDMHDTNSLRNLDLFYECSENDFDTILAELEKDMSMADTMKELGYNCTVDASHCREMLSLFLPLTEVTLARLLSTIARTHTGLDDVQNTYSTFCDAIGSDLSVDPTWLSSWNVDVLLDSIKHLAPDTNWVHVMENMDHEGFYIPSREAFSVFMSFYASACGELFPLHSICGSVWKNTEGQLSFLRYAVSAPAEIFTFAHTSRKLVYDDNIHDQKLAHGPENQAWFCLDLLDILCQLAEMGHASSVRLMLEYPLKHCPEVLLVGIAHITTAFNLLQYEVVSTILPMVIRDGSRSGVILQLWHANRNLLLRGFMDIHSSDPENLNRILSLCLDSKIFPPVLDTTPFSFSIKLAALASGKEQWNLEKWLSDNLSTYKDTFFEECLKFLKDTPSGVSQDVPASPFQNSGAVRNVSSEISSIFFKVILPFQCSPVLQSQAGQNISRQLFEEMKRLHVASMHVDPRLQNGGAPDSSTSDGYPDDIEAEANSYFHQMFSGQLTIETMVDSLGHFKESTENRCHLV</sequence>
<dbReference type="GO" id="GO:0000932">
    <property type="term" value="C:P-body"/>
    <property type="evidence" value="ECO:0007669"/>
    <property type="project" value="TreeGrafter"/>
</dbReference>
<dbReference type="Gene3D" id="1.25.40.840">
    <property type="entry name" value="CCR4-NOT transcription complex subunit 1 TTP binding domain"/>
    <property type="match status" value="1"/>
</dbReference>
<dbReference type="InterPro" id="IPR038535">
    <property type="entry name" value="CNOT1_TTP_bind_sf"/>
</dbReference>
<dbReference type="GO" id="GO:0000288">
    <property type="term" value="P:nuclear-transcribed mRNA catabolic process, deadenylation-dependent decay"/>
    <property type="evidence" value="ECO:0007669"/>
    <property type="project" value="TreeGrafter"/>
</dbReference>
<evidence type="ECO:0008006" key="6">
    <source>
        <dbReference type="Google" id="ProtNLM"/>
    </source>
</evidence>
<dbReference type="Pfam" id="PF16417">
    <property type="entry name" value="CNOT1_TTP_bind"/>
    <property type="match status" value="1"/>
</dbReference>
<protein>
    <recommendedName>
        <fullName evidence="6">CCR4-NOT transcription complex subunit 1</fullName>
    </recommendedName>
</protein>
<dbReference type="PANTHER" id="PTHR13162">
    <property type="entry name" value="CCR4-NOT TRANSCRIPTION COMPLEX"/>
    <property type="match status" value="1"/>
</dbReference>
<evidence type="ECO:0000313" key="4">
    <source>
        <dbReference type="EMBL" id="KAF9613130.1"/>
    </source>
</evidence>
<dbReference type="EMBL" id="JADFTS010000003">
    <property type="protein sequence ID" value="KAF9613130.1"/>
    <property type="molecule type" value="Genomic_DNA"/>
</dbReference>
<reference evidence="4 5" key="1">
    <citation type="submission" date="2020-10" db="EMBL/GenBank/DDBJ databases">
        <title>The Coptis chinensis genome and diversification of protoberbering-type alkaloids.</title>
        <authorList>
            <person name="Wang B."/>
            <person name="Shu S."/>
            <person name="Song C."/>
            <person name="Liu Y."/>
        </authorList>
    </citation>
    <scope>NUCLEOTIDE SEQUENCE [LARGE SCALE GENOMIC DNA]</scope>
    <source>
        <strain evidence="4">HL-2020</strain>
        <tissue evidence="4">Leaf</tissue>
    </source>
</reference>
<dbReference type="InterPro" id="IPR040398">
    <property type="entry name" value="Not1"/>
</dbReference>
<feature type="region of interest" description="Disordered" evidence="1">
    <location>
        <begin position="657"/>
        <end position="679"/>
    </location>
</feature>
<dbReference type="Pfam" id="PF16418">
    <property type="entry name" value="CNOT1_HEAT"/>
    <property type="match status" value="1"/>
</dbReference>
<dbReference type="GO" id="GO:0060090">
    <property type="term" value="F:molecular adaptor activity"/>
    <property type="evidence" value="ECO:0007669"/>
    <property type="project" value="TreeGrafter"/>
</dbReference>
<dbReference type="InterPro" id="IPR032193">
    <property type="entry name" value="CNOT1_TTP_bind"/>
</dbReference>
<feature type="domain" description="CCR4-NOT transcription complex subunit 1 TTP binding" evidence="2">
    <location>
        <begin position="659"/>
        <end position="714"/>
    </location>
</feature>
<organism evidence="4 5">
    <name type="scientific">Coptis chinensis</name>
    <dbReference type="NCBI Taxonomy" id="261450"/>
    <lineage>
        <taxon>Eukaryota</taxon>
        <taxon>Viridiplantae</taxon>
        <taxon>Streptophyta</taxon>
        <taxon>Embryophyta</taxon>
        <taxon>Tracheophyta</taxon>
        <taxon>Spermatophyta</taxon>
        <taxon>Magnoliopsida</taxon>
        <taxon>Ranunculales</taxon>
        <taxon>Ranunculaceae</taxon>
        <taxon>Coptidoideae</taxon>
        <taxon>Coptis</taxon>
    </lineage>
</organism>
<keyword evidence="5" id="KW-1185">Reference proteome</keyword>
<dbReference type="PANTHER" id="PTHR13162:SF8">
    <property type="entry name" value="CCR4-NOT TRANSCRIPTION COMPLEX SUBUNIT 1"/>
    <property type="match status" value="1"/>
</dbReference>
<dbReference type="AlphaFoldDB" id="A0A835I5W8"/>
<dbReference type="InterPro" id="IPR032194">
    <property type="entry name" value="CNOT1_HEAT"/>
</dbReference>
<gene>
    <name evidence="4" type="ORF">IFM89_005609</name>
</gene>
<proteinExistence type="predicted"/>
<evidence type="ECO:0000256" key="1">
    <source>
        <dbReference type="SAM" id="MobiDB-lite"/>
    </source>
</evidence>
<dbReference type="GO" id="GO:0030015">
    <property type="term" value="C:CCR4-NOT core complex"/>
    <property type="evidence" value="ECO:0007669"/>
    <property type="project" value="InterPro"/>
</dbReference>
<accession>A0A835I5W8</accession>
<evidence type="ECO:0000259" key="3">
    <source>
        <dbReference type="Pfam" id="PF16418"/>
    </source>
</evidence>
<evidence type="ECO:0000259" key="2">
    <source>
        <dbReference type="Pfam" id="PF16417"/>
    </source>
</evidence>
<feature type="domain" description="CCR4-NOT transcription complex subunit 1 HEAT repeat" evidence="3">
    <location>
        <begin position="477"/>
        <end position="622"/>
    </location>
</feature>